<dbReference type="OrthoDB" id="886488at2"/>
<protein>
    <submittedName>
        <fullName evidence="2">Uncharacterized protein</fullName>
    </submittedName>
</protein>
<name>A0A4Z0PQ49_9BACT</name>
<gene>
    <name evidence="2" type="ORF">E5J99_03180</name>
</gene>
<organism evidence="2 3">
    <name type="scientific">Hymenobacter elongatus</name>
    <dbReference type="NCBI Taxonomy" id="877208"/>
    <lineage>
        <taxon>Bacteria</taxon>
        <taxon>Pseudomonadati</taxon>
        <taxon>Bacteroidota</taxon>
        <taxon>Cytophagia</taxon>
        <taxon>Cytophagales</taxon>
        <taxon>Hymenobacteraceae</taxon>
        <taxon>Hymenobacter</taxon>
    </lineage>
</organism>
<feature type="compositionally biased region" description="Pro residues" evidence="1">
    <location>
        <begin position="125"/>
        <end position="136"/>
    </location>
</feature>
<dbReference type="Proteomes" id="UP000297739">
    <property type="component" value="Unassembled WGS sequence"/>
</dbReference>
<comment type="caution">
    <text evidence="2">The sequence shown here is derived from an EMBL/GenBank/DDBJ whole genome shotgun (WGS) entry which is preliminary data.</text>
</comment>
<evidence type="ECO:0000313" key="3">
    <source>
        <dbReference type="Proteomes" id="UP000297739"/>
    </source>
</evidence>
<reference evidence="2 3" key="1">
    <citation type="submission" date="2019-04" db="EMBL/GenBank/DDBJ databases">
        <authorList>
            <person name="Feng G."/>
            <person name="Zhang J."/>
            <person name="Zhu H."/>
        </authorList>
    </citation>
    <scope>NUCLEOTIDE SEQUENCE [LARGE SCALE GENOMIC DNA]</scope>
    <source>
        <strain evidence="2 3">JCM 17223</strain>
    </source>
</reference>
<accession>A0A4Z0PQ49</accession>
<dbReference type="EMBL" id="SRLD01000004">
    <property type="protein sequence ID" value="TGE19256.1"/>
    <property type="molecule type" value="Genomic_DNA"/>
</dbReference>
<dbReference type="AlphaFoldDB" id="A0A4Z0PQ49"/>
<proteinExistence type="predicted"/>
<evidence type="ECO:0000313" key="2">
    <source>
        <dbReference type="EMBL" id="TGE19256.1"/>
    </source>
</evidence>
<feature type="region of interest" description="Disordered" evidence="1">
    <location>
        <begin position="117"/>
        <end position="142"/>
    </location>
</feature>
<keyword evidence="3" id="KW-1185">Reference proteome</keyword>
<dbReference type="RefSeq" id="WP_135496267.1">
    <property type="nucleotide sequence ID" value="NZ_SRLD01000004.1"/>
</dbReference>
<evidence type="ECO:0000256" key="1">
    <source>
        <dbReference type="SAM" id="MobiDB-lite"/>
    </source>
</evidence>
<sequence length="142" mass="14910">MAAPSSAVDLSLTAAVRAHLGISTRQLARYLGLSMGFVTHVEAGRKGLPPALGPRLLWLARLLPPPLGQGPPALPPPPAPEPLRRRLRDVRLCLLVVGRELARQQALAAALAHRRAGRARLQAAPPRPSPPKPPTTPAGGTS</sequence>